<name>A0A3M2JTL0_9CELL</name>
<protein>
    <submittedName>
        <fullName evidence="2">Uncharacterized protein</fullName>
    </submittedName>
</protein>
<evidence type="ECO:0000256" key="1">
    <source>
        <dbReference type="SAM" id="MobiDB-lite"/>
    </source>
</evidence>
<evidence type="ECO:0000313" key="3">
    <source>
        <dbReference type="Proteomes" id="UP000269289"/>
    </source>
</evidence>
<dbReference type="OrthoDB" id="4826692at2"/>
<dbReference type="Proteomes" id="UP000269289">
    <property type="component" value="Unassembled WGS sequence"/>
</dbReference>
<proteinExistence type="predicted"/>
<organism evidence="2 3">
    <name type="scientific">Cellulomonas triticagri</name>
    <dbReference type="NCBI Taxonomy" id="2483352"/>
    <lineage>
        <taxon>Bacteria</taxon>
        <taxon>Bacillati</taxon>
        <taxon>Actinomycetota</taxon>
        <taxon>Actinomycetes</taxon>
        <taxon>Micrococcales</taxon>
        <taxon>Cellulomonadaceae</taxon>
        <taxon>Cellulomonas</taxon>
    </lineage>
</organism>
<feature type="compositionally biased region" description="Basic and acidic residues" evidence="1">
    <location>
        <begin position="1"/>
        <end position="14"/>
    </location>
</feature>
<dbReference type="AlphaFoldDB" id="A0A3M2JTL0"/>
<reference evidence="2 3" key="1">
    <citation type="submission" date="2018-10" db="EMBL/GenBank/DDBJ databases">
        <title>Isolation, diversity and antifungal activity of actinobacteria from wheat.</title>
        <authorList>
            <person name="Han C."/>
        </authorList>
    </citation>
    <scope>NUCLEOTIDE SEQUENCE [LARGE SCALE GENOMIC DNA]</scope>
    <source>
        <strain evidence="2 3">NEAU-YY56</strain>
    </source>
</reference>
<dbReference type="EMBL" id="RFFI01000014">
    <property type="protein sequence ID" value="RMI13498.1"/>
    <property type="molecule type" value="Genomic_DNA"/>
</dbReference>
<dbReference type="RefSeq" id="WP_122148181.1">
    <property type="nucleotide sequence ID" value="NZ_RFFI01000014.1"/>
</dbReference>
<feature type="region of interest" description="Disordered" evidence="1">
    <location>
        <begin position="1"/>
        <end position="34"/>
    </location>
</feature>
<evidence type="ECO:0000313" key="2">
    <source>
        <dbReference type="EMBL" id="RMI13498.1"/>
    </source>
</evidence>
<gene>
    <name evidence="2" type="ORF">EBM89_04065</name>
</gene>
<comment type="caution">
    <text evidence="2">The sequence shown here is derived from an EMBL/GenBank/DDBJ whole genome shotgun (WGS) entry which is preliminary data.</text>
</comment>
<accession>A0A3M2JTL0</accession>
<sequence length="326" mass="35058">MAAATERRGRDDGARGGATGATTPEFDAFGPWVDPVREPDDVPPLYRDHPVDLASSRLVLKVPRDILRRDATPDMDLYDHLLVLGPDRLTVLSRRTGPVARGYDVREVPYDRVAAVRTSVELLDGRLDVLPLTGEALTIRFSGSSADVVAGFVDLLRVLAWPVPTSGDPAPRDPTLRHRALGRLDRRALGEKEIGLVSAYREVADHEPGLRALAAHPRAVVVPGGGALARVAHLLRPMTVHAAIVASDGRELQVFGRRAWLARGRTPVHSESRLVLPLDRLTTATATPHPAYPDVTVVTLRAADATFDLPVPAGAAAAEILATLAR</sequence>
<keyword evidence="3" id="KW-1185">Reference proteome</keyword>